<evidence type="ECO:0000313" key="3">
    <source>
        <dbReference type="Proteomes" id="UP000186351"/>
    </source>
</evidence>
<dbReference type="Gene3D" id="1.50.10.10">
    <property type="match status" value="1"/>
</dbReference>
<dbReference type="KEGG" id="pary:A4V02_08340"/>
<dbReference type="GO" id="GO:0005975">
    <property type="term" value="P:carbohydrate metabolic process"/>
    <property type="evidence" value="ECO:0007669"/>
    <property type="project" value="InterPro"/>
</dbReference>
<sequence length="897" mass="99937">MKSIYAIISISGIVGATLASCGGSTPQGNVIYQSDEFSVYTDSVCQDGYKAYAVSPYEIVTDYKSTEEGTISKLLHFRLSINSRDNELPGGVSHTVEVGADTVFTFGEALHEVDSLKAKNAHLAHDTRWTLKVNMNPVFDSFKRYGYYVTPTNDTIYKDDFKGVWVAGDIPPLTWDFENLHARPAQQLKDKGNGIYEVTLTLNPDSARRADSGHWHIDSLDVKFPTYSSNQTLVNALNNMAMHEIASNKRSDGTYRAGKEWDGVWTRDISYSAYLSLALIDPYGTWKSLKSKLKDTPDGKVIVQDTGTGGSWPVSSDRVVWAMAAWEVYKATGDNEILKESLKAIENTLNADMRVVWNPDFKMMRGEQSYLDWREQTYPRWMQPKDIYESMCLGTNVMFVEAFRVRDAMIEALPDDDVAPLWNGIDSEISNAINNNLWIPNLGYYSEYLYGGVYPIQSQATDNLGQALAILFGVANDDMARSIISKTPYTPYGISSVYPQLPDIKPYHNDAVWPFVQAYWNLAAKKAGNMAAFEKGFASMCRAAALFGSHKELFVASNGDYSGAAVNSDAQLWSCTGMAGMIMRVIMGIELKTDGMYFSPFVPSSLTGPKTLTGLKYRDATLTIQVNGTGNQVKSFTINGKESSDFMLPADTEGDVEIVIEMAGNTVEKQSVNNQPQAWMPLTPEINWNGLQGEIKNYTEGVEYEEYMNSNMLQEISTSSIAFVPQDSYTLMDVVPVSQEHYVGYTCKPYEYIPDGALITVPASRMGVAGTELIADRKRASQFVETSKKRNRRMDFSVTVDDSGDYFVDFLYANGSGPVNTDNRCALRILYVNDAEAGAIVMPQRGSGEWMSTGLSNMLRVKLRKGRNDMSLRLDMDNMNGEVNRALIRYARVIRVQ</sequence>
<dbReference type="SUPFAM" id="SSF48208">
    <property type="entry name" value="Six-hairpin glycosidases"/>
    <property type="match status" value="1"/>
</dbReference>
<dbReference type="PROSITE" id="PS51257">
    <property type="entry name" value="PROKAR_LIPOPROTEIN"/>
    <property type="match status" value="1"/>
</dbReference>
<dbReference type="InterPro" id="IPR008928">
    <property type="entry name" value="6-hairpin_glycosidase_sf"/>
</dbReference>
<dbReference type="Gene3D" id="2.60.420.10">
    <property type="entry name" value="Maltose phosphorylase, domain 3"/>
    <property type="match status" value="1"/>
</dbReference>
<gene>
    <name evidence="2" type="ORF">A4V02_08340</name>
</gene>
<keyword evidence="3" id="KW-1185">Reference proteome</keyword>
<dbReference type="Gene3D" id="2.60.120.260">
    <property type="entry name" value="Galactose-binding domain-like"/>
    <property type="match status" value="1"/>
</dbReference>
<dbReference type="InterPro" id="IPR012341">
    <property type="entry name" value="6hp_glycosidase-like_sf"/>
</dbReference>
<dbReference type="InterPro" id="IPR035396">
    <property type="entry name" value="Bac_rhamnosid6H"/>
</dbReference>
<name>A0A1B1SAB8_9BACT</name>
<reference evidence="3" key="1">
    <citation type="submission" date="2016-04" db="EMBL/GenBank/DDBJ databases">
        <title>Complete Genome Sequences of Twelve Strains of a Stable Defined Moderately Diverse Mouse Microbiota 2 (sDMDMm2).</title>
        <authorList>
            <person name="Uchimura Y."/>
            <person name="Wyss M."/>
            <person name="Brugiroux S."/>
            <person name="Limenitakis J.P."/>
            <person name="Stecher B."/>
            <person name="McCoy K.D."/>
            <person name="Macpherson A.J."/>
        </authorList>
    </citation>
    <scope>NUCLEOTIDE SEQUENCE [LARGE SCALE GENOMIC DNA]</scope>
    <source>
        <strain evidence="3">YL27</strain>
    </source>
</reference>
<protein>
    <recommendedName>
        <fullName evidence="1">Alpha-L-rhamnosidase six-hairpin glycosidase domain-containing protein</fullName>
    </recommendedName>
</protein>
<proteinExistence type="predicted"/>
<dbReference type="RefSeq" id="WP_068961042.1">
    <property type="nucleotide sequence ID" value="NZ_CAJTCT010000036.1"/>
</dbReference>
<dbReference type="GeneID" id="65536867"/>
<dbReference type="AlphaFoldDB" id="A0A1B1SAB8"/>
<organism evidence="2 3">
    <name type="scientific">Muribaculum intestinale</name>
    <dbReference type="NCBI Taxonomy" id="1796646"/>
    <lineage>
        <taxon>Bacteria</taxon>
        <taxon>Pseudomonadati</taxon>
        <taxon>Bacteroidota</taxon>
        <taxon>Bacteroidia</taxon>
        <taxon>Bacteroidales</taxon>
        <taxon>Muribaculaceae</taxon>
        <taxon>Muribaculum</taxon>
    </lineage>
</organism>
<feature type="domain" description="Alpha-L-rhamnosidase six-hairpin glycosidase" evidence="1">
    <location>
        <begin position="265"/>
        <end position="480"/>
    </location>
</feature>
<dbReference type="STRING" id="1796646.A4V02_08340"/>
<dbReference type="EMBL" id="CP015402">
    <property type="protein sequence ID" value="ANU63737.1"/>
    <property type="molecule type" value="Genomic_DNA"/>
</dbReference>
<accession>A0A1B1SAB8</accession>
<evidence type="ECO:0000313" key="2">
    <source>
        <dbReference type="EMBL" id="ANU63737.1"/>
    </source>
</evidence>
<evidence type="ECO:0000259" key="1">
    <source>
        <dbReference type="Pfam" id="PF17389"/>
    </source>
</evidence>
<dbReference type="Proteomes" id="UP000186351">
    <property type="component" value="Chromosome"/>
</dbReference>
<accession>A0A1Z2XIC5</accession>
<dbReference type="OrthoDB" id="49490at2"/>
<dbReference type="Pfam" id="PF17389">
    <property type="entry name" value="Bac_rhamnosid6H"/>
    <property type="match status" value="1"/>
</dbReference>